<dbReference type="AlphaFoldDB" id="A0A2A6BPW6"/>
<feature type="compositionally biased region" description="Polar residues" evidence="1">
    <location>
        <begin position="386"/>
        <end position="408"/>
    </location>
</feature>
<keyword evidence="2" id="KW-0812">Transmembrane</keyword>
<evidence type="ECO:0000256" key="1">
    <source>
        <dbReference type="SAM" id="MobiDB-lite"/>
    </source>
</evidence>
<evidence type="ECO:0000256" key="2">
    <source>
        <dbReference type="SAM" id="Phobius"/>
    </source>
</evidence>
<feature type="compositionally biased region" description="Basic and acidic residues" evidence="1">
    <location>
        <begin position="254"/>
        <end position="279"/>
    </location>
</feature>
<feature type="compositionally biased region" description="Low complexity" evidence="1">
    <location>
        <begin position="568"/>
        <end position="577"/>
    </location>
</feature>
<evidence type="ECO:0000313" key="4">
    <source>
        <dbReference type="Proteomes" id="UP000005239"/>
    </source>
</evidence>
<feature type="transmembrane region" description="Helical" evidence="2">
    <location>
        <begin position="220"/>
        <end position="243"/>
    </location>
</feature>
<feature type="compositionally biased region" description="Pro residues" evidence="1">
    <location>
        <begin position="531"/>
        <end position="554"/>
    </location>
</feature>
<keyword evidence="4" id="KW-1185">Reference proteome</keyword>
<feature type="compositionally biased region" description="Pro residues" evidence="1">
    <location>
        <begin position="578"/>
        <end position="602"/>
    </location>
</feature>
<sequence>MEQEKDSPTQCDQGSNETLLNLHTLSPRRIDERACGAGRMASMMCSTFTRLLLISSLLLHLVISTESYLPKIFLYSDAKEDDATKEVFWYLGRFGNPVKLVKQEKGQEACSNETLTANKIHAGRAYVVLFKDEPDCDLPPEIPVLQWYLKKTSGKSEEADQDDDGKPAPILIKFAKNGTIDGEIRDVLKLQVNQAIANATQNKHKWDEAQQQKKASTSSLSIGLIVGLFIAVILVSICIICYFRRKKVPSVEGAPKDAKKDEPLKAESELKKKMEDSSERPGPVKPEDKKPEENADLYIGPRGPAAPAPPKTTYEGRGTYAEVTARGIEDASDAAAPDAPSTTPAPSEEKMLSVLPPVAPATSPASNPPAGPATSPPLAPLDPTSAPKTPTTRVLFPSTTIGPATPSASLPPVSMISPHLPPAVSSSSQVAPKSPIPPTSSLASSPASTKAPSPRPPPRATTPAAPKTPAKLEPAALGVLATPTRLPPASPVASLAPATAPAATKTPTQPPTSTAAEPKPAPATSVAPVAPRTPAPLPTTPAAPKTPLPPPQPAPAARTPAPVPPPRRQTAITISPSPTQPPSTPPPSGPPAPSPTTIPPPRQTAITIPTPTKSNPLTKASNSATAISTPNSGEKRNPMAKAPRESPFKNKK</sequence>
<feature type="compositionally biased region" description="Low complexity" evidence="1">
    <location>
        <begin position="353"/>
        <end position="365"/>
    </location>
</feature>
<feature type="compositionally biased region" description="Low complexity" evidence="1">
    <location>
        <begin position="422"/>
        <end position="452"/>
    </location>
</feature>
<feature type="compositionally biased region" description="Pro residues" evidence="1">
    <location>
        <begin position="366"/>
        <end position="380"/>
    </location>
</feature>
<feature type="compositionally biased region" description="Low complexity" evidence="1">
    <location>
        <begin position="461"/>
        <end position="477"/>
    </location>
</feature>
<dbReference type="PRINTS" id="PR01217">
    <property type="entry name" value="PRICHEXTENSN"/>
</dbReference>
<gene>
    <name evidence="3" type="primary">WBGene00090140</name>
</gene>
<name>A0A2A6BPW6_PRIPA</name>
<feature type="compositionally biased region" description="Low complexity" evidence="1">
    <location>
        <begin position="333"/>
        <end position="346"/>
    </location>
</feature>
<evidence type="ECO:0000313" key="3">
    <source>
        <dbReference type="EnsemblMetazoa" id="PPA00586.1"/>
    </source>
</evidence>
<organism evidence="3 4">
    <name type="scientific">Pristionchus pacificus</name>
    <name type="common">Parasitic nematode worm</name>
    <dbReference type="NCBI Taxonomy" id="54126"/>
    <lineage>
        <taxon>Eukaryota</taxon>
        <taxon>Metazoa</taxon>
        <taxon>Ecdysozoa</taxon>
        <taxon>Nematoda</taxon>
        <taxon>Chromadorea</taxon>
        <taxon>Rhabditida</taxon>
        <taxon>Rhabditina</taxon>
        <taxon>Diplogasteromorpha</taxon>
        <taxon>Diplogasteroidea</taxon>
        <taxon>Neodiplogasteridae</taxon>
        <taxon>Pristionchus</taxon>
    </lineage>
</organism>
<feature type="region of interest" description="Disordered" evidence="1">
    <location>
        <begin position="251"/>
        <end position="652"/>
    </location>
</feature>
<protein>
    <submittedName>
        <fullName evidence="3">Uncharacterized protein</fullName>
    </submittedName>
</protein>
<keyword evidence="2" id="KW-0472">Membrane</keyword>
<accession>A0A8R1U3E5</accession>
<dbReference type="EnsemblMetazoa" id="PPA00586.1">
    <property type="protein sequence ID" value="PPA00586.1"/>
    <property type="gene ID" value="WBGene00090140"/>
</dbReference>
<dbReference type="Proteomes" id="UP000005239">
    <property type="component" value="Unassembled WGS sequence"/>
</dbReference>
<feature type="compositionally biased region" description="Basic and acidic residues" evidence="1">
    <location>
        <begin position="633"/>
        <end position="652"/>
    </location>
</feature>
<proteinExistence type="predicted"/>
<reference evidence="3" key="2">
    <citation type="submission" date="2022-06" db="UniProtKB">
        <authorList>
            <consortium name="EnsemblMetazoa"/>
        </authorList>
    </citation>
    <scope>IDENTIFICATION</scope>
    <source>
        <strain evidence="3">PS312</strain>
    </source>
</reference>
<reference evidence="4" key="1">
    <citation type="journal article" date="2008" name="Nat. Genet.">
        <title>The Pristionchus pacificus genome provides a unique perspective on nematode lifestyle and parasitism.</title>
        <authorList>
            <person name="Dieterich C."/>
            <person name="Clifton S.W."/>
            <person name="Schuster L.N."/>
            <person name="Chinwalla A."/>
            <person name="Delehaunty K."/>
            <person name="Dinkelacker I."/>
            <person name="Fulton L."/>
            <person name="Fulton R."/>
            <person name="Godfrey J."/>
            <person name="Minx P."/>
            <person name="Mitreva M."/>
            <person name="Roeseler W."/>
            <person name="Tian H."/>
            <person name="Witte H."/>
            <person name="Yang S.P."/>
            <person name="Wilson R.K."/>
            <person name="Sommer R.J."/>
        </authorList>
    </citation>
    <scope>NUCLEOTIDE SEQUENCE [LARGE SCALE GENOMIC DNA]</scope>
    <source>
        <strain evidence="4">PS312</strain>
    </source>
</reference>
<feature type="compositionally biased region" description="Polar residues" evidence="1">
    <location>
        <begin position="604"/>
        <end position="632"/>
    </location>
</feature>
<accession>A0A2A6BPW6</accession>
<keyword evidence="2" id="KW-1133">Transmembrane helix</keyword>
<feature type="compositionally biased region" description="Low complexity" evidence="1">
    <location>
        <begin position="491"/>
        <end position="530"/>
    </location>
</feature>